<dbReference type="Pfam" id="PF04570">
    <property type="entry name" value="zf-FLZ"/>
    <property type="match status" value="1"/>
</dbReference>
<feature type="zinc finger region" description="FLZ-type" evidence="3">
    <location>
        <begin position="93"/>
        <end position="149"/>
    </location>
</feature>
<feature type="domain" description="FLZ-type" evidence="5">
    <location>
        <begin position="93"/>
        <end position="149"/>
    </location>
</feature>
<name>A0A317YAL9_MAIZE</name>
<gene>
    <name evidence="6" type="ORF">Zm00014a_032724</name>
</gene>
<organism evidence="6">
    <name type="scientific">Zea mays</name>
    <name type="common">Maize</name>
    <dbReference type="NCBI Taxonomy" id="4577"/>
    <lineage>
        <taxon>Eukaryota</taxon>
        <taxon>Viridiplantae</taxon>
        <taxon>Streptophyta</taxon>
        <taxon>Embryophyta</taxon>
        <taxon>Tracheophyta</taxon>
        <taxon>Spermatophyta</taxon>
        <taxon>Magnoliopsida</taxon>
        <taxon>Liliopsida</taxon>
        <taxon>Poales</taxon>
        <taxon>Poaceae</taxon>
        <taxon>PACMAD clade</taxon>
        <taxon>Panicoideae</taxon>
        <taxon>Andropogonodae</taxon>
        <taxon>Andropogoneae</taxon>
        <taxon>Tripsacinae</taxon>
        <taxon>Zea</taxon>
    </lineage>
</organism>
<evidence type="ECO:0000256" key="2">
    <source>
        <dbReference type="ARBA" id="ARBA00022723"/>
    </source>
</evidence>
<evidence type="ECO:0000256" key="3">
    <source>
        <dbReference type="PROSITE-ProRule" id="PRU01131"/>
    </source>
</evidence>
<protein>
    <recommendedName>
        <fullName evidence="5">FLZ-type domain-containing protein</fullName>
    </recommendedName>
</protein>
<accession>A0A317YAL9</accession>
<dbReference type="GO" id="GO:0046872">
    <property type="term" value="F:metal ion binding"/>
    <property type="evidence" value="ECO:0007669"/>
    <property type="project" value="UniProtKB-KW"/>
</dbReference>
<sequence length="159" mass="17440">MAVVEACDPARIDISSKTAAPSEWTTQLISGGRHAATPPLPSSCSPPTPASHSSSTVSPSPPSLHLASRARTKYSLIDQTVACTISNLIPKSCLIDRCPKCAELKLSRENVAFCEKLKEGEDIYIYQGDKSFCSTECRENFMVDEMEDDHRVLVYEFIL</sequence>
<dbReference type="PROSITE" id="PS51795">
    <property type="entry name" value="ZF_FLZ"/>
    <property type="match status" value="1"/>
</dbReference>
<dbReference type="Proteomes" id="UP000251960">
    <property type="component" value="Chromosome 1"/>
</dbReference>
<reference evidence="6" key="1">
    <citation type="journal article" date="2018" name="Nat. Genet.">
        <title>Extensive intraspecific gene order and gene structural variations between Mo17 and other maize genomes.</title>
        <authorList>
            <person name="Sun S."/>
            <person name="Zhou Y."/>
            <person name="Chen J."/>
            <person name="Shi J."/>
            <person name="Zhao H."/>
            <person name="Zhao H."/>
            <person name="Song W."/>
            <person name="Zhang M."/>
            <person name="Cui Y."/>
            <person name="Dong X."/>
            <person name="Liu H."/>
            <person name="Ma X."/>
            <person name="Jiao Y."/>
            <person name="Wang B."/>
            <person name="Wei X."/>
            <person name="Stein J.C."/>
            <person name="Glaubitz J.C."/>
            <person name="Lu F."/>
            <person name="Yu G."/>
            <person name="Liang C."/>
            <person name="Fengler K."/>
            <person name="Li B."/>
            <person name="Rafalski A."/>
            <person name="Schnable P.S."/>
            <person name="Ware D.H."/>
            <person name="Buckler E.S."/>
            <person name="Lai J."/>
        </authorList>
    </citation>
    <scope>NUCLEOTIDE SEQUENCE [LARGE SCALE GENOMIC DNA]</scope>
    <source>
        <tissue evidence="6">Seedling</tissue>
    </source>
</reference>
<evidence type="ECO:0000256" key="4">
    <source>
        <dbReference type="SAM" id="MobiDB-lite"/>
    </source>
</evidence>
<dbReference type="EMBL" id="NCVQ01000001">
    <property type="protein sequence ID" value="PWZ54762.1"/>
    <property type="molecule type" value="Genomic_DNA"/>
</dbReference>
<keyword evidence="2" id="KW-0479">Metal-binding</keyword>
<comment type="caution">
    <text evidence="6">The sequence shown here is derived from an EMBL/GenBank/DDBJ whole genome shotgun (WGS) entry which is preliminary data.</text>
</comment>
<dbReference type="InterPro" id="IPR007650">
    <property type="entry name" value="Zf-FLZ_dom"/>
</dbReference>
<feature type="compositionally biased region" description="Pro residues" evidence="4">
    <location>
        <begin position="38"/>
        <end position="49"/>
    </location>
</feature>
<comment type="similarity">
    <text evidence="1">Belongs to the FLZ family.</text>
</comment>
<evidence type="ECO:0000259" key="5">
    <source>
        <dbReference type="PROSITE" id="PS51795"/>
    </source>
</evidence>
<evidence type="ECO:0000313" key="6">
    <source>
        <dbReference type="EMBL" id="PWZ54762.1"/>
    </source>
</evidence>
<dbReference type="AlphaFoldDB" id="A0A317YAL9"/>
<proteinExistence type="inferred from homology"/>
<feature type="region of interest" description="Disordered" evidence="4">
    <location>
        <begin position="32"/>
        <end position="64"/>
    </location>
</feature>
<evidence type="ECO:0000256" key="1">
    <source>
        <dbReference type="ARBA" id="ARBA00009374"/>
    </source>
</evidence>